<name>A0AA39GJ81_SARSR</name>
<dbReference type="SUPFAM" id="SSF57701">
    <property type="entry name" value="Zn2/Cys6 DNA-binding domain"/>
    <property type="match status" value="1"/>
</dbReference>
<dbReference type="PANTHER" id="PTHR37534">
    <property type="entry name" value="TRANSCRIPTIONAL ACTIVATOR PROTEIN UGA3"/>
    <property type="match status" value="1"/>
</dbReference>
<evidence type="ECO:0000256" key="2">
    <source>
        <dbReference type="SAM" id="MobiDB-lite"/>
    </source>
</evidence>
<feature type="domain" description="Zn(2)-C6 fungal-type" evidence="3">
    <location>
        <begin position="18"/>
        <end position="48"/>
    </location>
</feature>
<dbReference type="InterPro" id="IPR001138">
    <property type="entry name" value="Zn2Cys6_DnaBD"/>
</dbReference>
<dbReference type="Gene3D" id="4.10.240.10">
    <property type="entry name" value="Zn(2)-C6 fungal-type DNA-binding domain"/>
    <property type="match status" value="1"/>
</dbReference>
<dbReference type="GO" id="GO:0008270">
    <property type="term" value="F:zinc ion binding"/>
    <property type="evidence" value="ECO:0007669"/>
    <property type="project" value="InterPro"/>
</dbReference>
<keyword evidence="1" id="KW-0539">Nucleus</keyword>
<sequence>MPTEKSSPRSSRGRVRTGCLTCRSRKVKCDEGQPACRNCTRLERHCVYQPRRTPWSRRETAASPSTDSSSSRAVRGRTKATDRTAWTARHPGESTVQILHTSPPSPASRTGHTIQSPPLSELRIFGQSPHQDPFEHPDRLIVNVTARLEKALEDRRRHQQPGSLSPDDPTPDAVEDGDVDEPSSLISRDIELTTTMDLLASCGETSQVKSMFIELVECPGITPFDTVNWDLAKQHMVHANESCSTVSAGIAALATLFKGQAYSMPLSRATALHRVTQTSFEELLSDHTRDLGHCLMVVFLICLFDLVHRGETAPFFKAPSKLFLDRLAAWAEHPKTHSELSRRLVTWLRILQVVTMRGGGTGLLAESVVAVLPWYEGPLQGLAPPDDQQPDISTHFYEVISAPVFDFYYRLQLLSGEMARLTHYHRSRTTGADQQEVVKLVSHIKSRLLALWGTRPAVQRQTPQELREQLAPKLAKQIIGLVNICHAAYHAEFVEIDRLLGDPVSKFTDSREALREIRDIVDEECDSEGTELNPGYLRALFLYAIECMDREQNRWAVQRISQIQTPIYRSKFFAAFGKELADAQIRKERRVTSMYFCLWYFRMPPPYI</sequence>
<dbReference type="SMART" id="SM00066">
    <property type="entry name" value="GAL4"/>
    <property type="match status" value="1"/>
</dbReference>
<feature type="compositionally biased region" description="Polar residues" evidence="2">
    <location>
        <begin position="94"/>
        <end position="115"/>
    </location>
</feature>
<dbReference type="GO" id="GO:0000981">
    <property type="term" value="F:DNA-binding transcription factor activity, RNA polymerase II-specific"/>
    <property type="evidence" value="ECO:0007669"/>
    <property type="project" value="InterPro"/>
</dbReference>
<reference evidence="4" key="1">
    <citation type="submission" date="2022-10" db="EMBL/GenBank/DDBJ databases">
        <title>Determination and structural analysis of whole genome sequence of Sarocladium strictum F4-1.</title>
        <authorList>
            <person name="Hu L."/>
            <person name="Jiang Y."/>
        </authorList>
    </citation>
    <scope>NUCLEOTIDE SEQUENCE</scope>
    <source>
        <strain evidence="4">F4-1</strain>
    </source>
</reference>
<evidence type="ECO:0000259" key="3">
    <source>
        <dbReference type="PROSITE" id="PS50048"/>
    </source>
</evidence>
<keyword evidence="5" id="KW-1185">Reference proteome</keyword>
<dbReference type="InterPro" id="IPR036864">
    <property type="entry name" value="Zn2-C6_fun-type_DNA-bd_sf"/>
</dbReference>
<feature type="region of interest" description="Disordered" evidence="2">
    <location>
        <begin position="153"/>
        <end position="185"/>
    </location>
</feature>
<evidence type="ECO:0000313" key="4">
    <source>
        <dbReference type="EMBL" id="KAK0387057.1"/>
    </source>
</evidence>
<dbReference type="PANTHER" id="PTHR37534:SF46">
    <property type="entry name" value="ZN(II)2CYS6 TRANSCRIPTION FACTOR (EUROFUNG)"/>
    <property type="match status" value="1"/>
</dbReference>
<dbReference type="EMBL" id="JAPDFR010000004">
    <property type="protein sequence ID" value="KAK0387057.1"/>
    <property type="molecule type" value="Genomic_DNA"/>
</dbReference>
<feature type="compositionally biased region" description="Low complexity" evidence="2">
    <location>
        <begin position="61"/>
        <end position="71"/>
    </location>
</feature>
<gene>
    <name evidence="4" type="ORF">NLU13_5370</name>
</gene>
<organism evidence="4 5">
    <name type="scientific">Sarocladium strictum</name>
    <name type="common">Black bundle disease fungus</name>
    <name type="synonym">Acremonium strictum</name>
    <dbReference type="NCBI Taxonomy" id="5046"/>
    <lineage>
        <taxon>Eukaryota</taxon>
        <taxon>Fungi</taxon>
        <taxon>Dikarya</taxon>
        <taxon>Ascomycota</taxon>
        <taxon>Pezizomycotina</taxon>
        <taxon>Sordariomycetes</taxon>
        <taxon>Hypocreomycetidae</taxon>
        <taxon>Hypocreales</taxon>
        <taxon>Sarocladiaceae</taxon>
        <taxon>Sarocladium</taxon>
    </lineage>
</organism>
<proteinExistence type="predicted"/>
<dbReference type="Proteomes" id="UP001175261">
    <property type="component" value="Unassembled WGS sequence"/>
</dbReference>
<dbReference type="Pfam" id="PF00172">
    <property type="entry name" value="Zn_clus"/>
    <property type="match status" value="1"/>
</dbReference>
<evidence type="ECO:0000313" key="5">
    <source>
        <dbReference type="Proteomes" id="UP001175261"/>
    </source>
</evidence>
<dbReference type="AlphaFoldDB" id="A0AA39GJ81"/>
<dbReference type="PROSITE" id="PS00463">
    <property type="entry name" value="ZN2_CY6_FUNGAL_1"/>
    <property type="match status" value="1"/>
</dbReference>
<feature type="region of interest" description="Disordered" evidence="2">
    <location>
        <begin position="51"/>
        <end position="115"/>
    </location>
</feature>
<accession>A0AA39GJ81</accession>
<comment type="caution">
    <text evidence="4">The sequence shown here is derived from an EMBL/GenBank/DDBJ whole genome shotgun (WGS) entry which is preliminary data.</text>
</comment>
<evidence type="ECO:0000256" key="1">
    <source>
        <dbReference type="ARBA" id="ARBA00023242"/>
    </source>
</evidence>
<feature type="compositionally biased region" description="Acidic residues" evidence="2">
    <location>
        <begin position="169"/>
        <end position="181"/>
    </location>
</feature>
<dbReference type="CDD" id="cd00067">
    <property type="entry name" value="GAL4"/>
    <property type="match status" value="1"/>
</dbReference>
<dbReference type="PROSITE" id="PS50048">
    <property type="entry name" value="ZN2_CY6_FUNGAL_2"/>
    <property type="match status" value="1"/>
</dbReference>
<protein>
    <recommendedName>
        <fullName evidence="3">Zn(2)-C6 fungal-type domain-containing protein</fullName>
    </recommendedName>
</protein>